<feature type="coiled-coil region" evidence="13">
    <location>
        <begin position="544"/>
        <end position="595"/>
    </location>
</feature>
<dbReference type="Gene3D" id="3.10.490.20">
    <property type="match status" value="1"/>
</dbReference>
<evidence type="ECO:0000256" key="11">
    <source>
        <dbReference type="ARBA" id="ARBA00023212"/>
    </source>
</evidence>
<dbReference type="FunFam" id="1.10.8.720:FF:000007">
    <property type="entry name" value="Dynein axonemal heavy chain 6"/>
    <property type="match status" value="1"/>
</dbReference>
<feature type="domain" description="Dynein heavy chain coiled coil stalk" evidence="15">
    <location>
        <begin position="332"/>
        <end position="663"/>
    </location>
</feature>
<dbReference type="GO" id="GO:0051959">
    <property type="term" value="F:dynein light intermediate chain binding"/>
    <property type="evidence" value="ECO:0007669"/>
    <property type="project" value="InterPro"/>
</dbReference>
<dbReference type="GO" id="GO:0005930">
    <property type="term" value="C:axoneme"/>
    <property type="evidence" value="ECO:0007669"/>
    <property type="project" value="UniProtKB-SubCell"/>
</dbReference>
<keyword evidence="6" id="KW-0067">ATP-binding</keyword>
<evidence type="ECO:0000259" key="18">
    <source>
        <dbReference type="Pfam" id="PF18198"/>
    </source>
</evidence>
<dbReference type="FunFam" id="3.10.490.20:FF:000005">
    <property type="entry name" value="Dynein axonemal heavy chain 6"/>
    <property type="match status" value="1"/>
</dbReference>
<name>A0A8E0VK80_9TREM</name>
<sequence>FQSVEAETFANEPILFGDFGRPGVPRAERIYEEFTSISRLQALLAEYLDEYNSTTAKETKLVFFMDAVEHLCRIARMIRQERGNALLVGVGGTGKQSLTRLAAFINDYRCFQIELTRGYDYTSFHDDLKKLYFWAGVDNQPTVFLFTDNQIVVEEFLEDINNILNSGEVPNLLENEEYERLIIGCRPAAKDVGIPEGNRDAIYAFCINRVRKNLHIVLCMSPVGSNFRVRCRMFPSLVNCCTIDWFVEWPEDALYSVAMSAFADVQLGDIELKKHLSTLCTDIHMSVSEAADRFYLELKRRYYTTPTSYLELLTLYLSMLQSKTKELTDMREKFKNGLNKILETNDLVAAMEVELTAMRPTLEVKQRDTEKLMHKLGEDQEQADIVRNRVKEDEAIAKEKAAETQAIAADAQRDLDEAIPALDAANKALDSLDKNDISEIRVFTKPPQLVQTVMEAVCLMLGQKADWATAKVVLGESNFLRRLVEYPKDEITDVQLKKLKKYIDNPEFTPEAVEKTSKACKSMCMWVRALDLYAHVFRTVEPKRRRLEAANADLDATVLKLRQKQAELVAVENKIAQLQTEYDISVAEKKKLEHRLALTTARLKRAAKLTTALADEQDRWSLSVTRFQDEIGNVVGDVFVAAACVAYYGAFTADYREKLIDHWISQCRELKIPISEDLSLFQVLGDPFELRQWNTQGLPRDQVSMDNAILVTRTRRWPLMIDPQEQANRWIRSMEAENQLRVVKLTDRNLLRTLENCIRVGFPVLLEDLGETLDPALEPILLRQTFVSGGRLLIRLGDSDVDYDKNFRMYLTTKMANPHYMPEVSIKVTLINFTVTPVGLEDQLLGDVTGIERPELEEQRSQLIVRINTDKNQLKATEDRILKLLFESEGNILDNEDLINTLNESKVKSSEITKRLSEATVTEQKITNARSKYSPVAARGSVMYFVITTMAEVDSMYQFSLKYFKNLFNATIQKSPEADTLEERIQILLDATTLATYNSVARGLFERDKLVFSFMLCSQILRQSEEISAAEWSHFLLGSTVVERQRPEQPAETKSWLNSRQWNRLVDLSELFPDQFSSLLTDLVEKNIFLDFRESLKSNAARRLSLVTVNEMHYQLTNGSDQLPPAKYNSSLSEFQKLLLIATFNEEQVVRAVTDFVSASLGPEFIEAPECSLPALYQEMDNTTPLVFILSPGSDPMSQFQRFAKERNYADRVHSVSLGQGQGPTAEKLINVAAKTGDWVFLQNCHLAASWMLRLEELVKNRAEDPRQTNNHFRLFLSSMPAKSFPISVLQNSVKVTNEPPKGLRANITRALNEITPEFFETHLLGMTWRKLVFGICFFHAIILERKKYGPLGWNIGYDFNDSDRECALLNLNIFCQDAEVPWDALTYVTSEITYGGRVTDFWDQRCLRTILQRFFHPKTLDPSYKYSPSGLYYPPEENELKDYKEYVLNLPLSAAPELFGMHENANLVYQIQETNTLLNTIIGVQPRIRATGGGKTSDEMVFELADNILEKLPDELSLENAKPEYFVTDSKGRVDSLTTVMTQEVDRFNKLLKIVKESLRELQRAIKGFVVMSETLEQIYTSFLHNQVPDMWSSNSYPSLMPLSSWIKDLALRCDFINTWMIRGRPRSFWISGFFFPQGFLTGTLQNYARKYDYPIDHLSFDFTVLPQYRDQEAMSKAYEKMASNVVLEEDKEIEEPKDGVLVHGLFMDGFRWNDETMELTDSVLGEMLPPMPMLHMKPEMDYVPDPRKYVAPLYKTSARAGVLSTTGHSTNFIVEINLPHSKTSEYWIEKGAALLAMRDN</sequence>
<dbReference type="Gene3D" id="1.10.8.720">
    <property type="entry name" value="Region D6 of dynein motor"/>
    <property type="match status" value="1"/>
</dbReference>
<dbReference type="InterPro" id="IPR004273">
    <property type="entry name" value="Dynein_heavy_D6_P-loop"/>
</dbReference>
<keyword evidence="12" id="KW-0966">Cell projection</keyword>
<evidence type="ECO:0000259" key="19">
    <source>
        <dbReference type="Pfam" id="PF18199"/>
    </source>
</evidence>
<dbReference type="EMBL" id="LUCM01005369">
    <property type="protein sequence ID" value="KAA0192904.1"/>
    <property type="molecule type" value="Genomic_DNA"/>
</dbReference>
<feature type="domain" description="Dynein heavy chain AAA lid" evidence="18">
    <location>
        <begin position="1329"/>
        <end position="1466"/>
    </location>
</feature>
<dbReference type="GO" id="GO:0008569">
    <property type="term" value="F:minus-end-directed microtubule motor activity"/>
    <property type="evidence" value="ECO:0007669"/>
    <property type="project" value="InterPro"/>
</dbReference>
<keyword evidence="11" id="KW-0206">Cytoskeleton</keyword>
<dbReference type="Gene3D" id="6.10.140.1060">
    <property type="match status" value="1"/>
</dbReference>
<dbReference type="FunFam" id="3.40.50.300:FF:000223">
    <property type="entry name" value="Dynein heavy chain 3, axonemal"/>
    <property type="match status" value="1"/>
</dbReference>
<evidence type="ECO:0000256" key="10">
    <source>
        <dbReference type="ARBA" id="ARBA00023175"/>
    </source>
</evidence>
<dbReference type="InterPro" id="IPR024317">
    <property type="entry name" value="Dynein_heavy_chain_D4_dom"/>
</dbReference>
<dbReference type="GO" id="GO:0007018">
    <property type="term" value="P:microtubule-based movement"/>
    <property type="evidence" value="ECO:0007669"/>
    <property type="project" value="InterPro"/>
</dbReference>
<reference evidence="20" key="1">
    <citation type="submission" date="2019-05" db="EMBL/GenBank/DDBJ databases">
        <title>Annotation for the trematode Fasciolopsis buski.</title>
        <authorList>
            <person name="Choi Y.-J."/>
        </authorList>
    </citation>
    <scope>NUCLEOTIDE SEQUENCE</scope>
    <source>
        <strain evidence="20">HT</strain>
        <tissue evidence="20">Whole worm</tissue>
    </source>
</reference>
<evidence type="ECO:0000256" key="4">
    <source>
        <dbReference type="ARBA" id="ARBA00022701"/>
    </source>
</evidence>
<evidence type="ECO:0000259" key="16">
    <source>
        <dbReference type="Pfam" id="PF12780"/>
    </source>
</evidence>
<keyword evidence="3" id="KW-0963">Cytoplasm</keyword>
<dbReference type="GO" id="GO:0045505">
    <property type="term" value="F:dynein intermediate chain binding"/>
    <property type="evidence" value="ECO:0007669"/>
    <property type="project" value="InterPro"/>
</dbReference>
<comment type="caution">
    <text evidence="20">The sequence shown here is derived from an EMBL/GenBank/DDBJ whole genome shotgun (WGS) entry which is preliminary data.</text>
</comment>
<evidence type="ECO:0000256" key="1">
    <source>
        <dbReference type="ARBA" id="ARBA00004430"/>
    </source>
</evidence>
<dbReference type="InterPro" id="IPR041658">
    <property type="entry name" value="AAA_lid_11"/>
</dbReference>
<dbReference type="Pfam" id="PF12780">
    <property type="entry name" value="AAA_8"/>
    <property type="match status" value="1"/>
</dbReference>
<keyword evidence="9" id="KW-0969">Cilium</keyword>
<gene>
    <name evidence="20" type="ORF">FBUS_07902</name>
</gene>
<keyword evidence="7" id="KW-0243">Dynein</keyword>
<dbReference type="FunFam" id="3.40.50.300:FF:002141">
    <property type="entry name" value="Dynein heavy chain"/>
    <property type="match status" value="1"/>
</dbReference>
<feature type="domain" description="Dynein heavy chain AAA module D4" evidence="16">
    <location>
        <begin position="60"/>
        <end position="318"/>
    </location>
</feature>
<feature type="domain" description="Dynein heavy chain ATP-binding dynein motor region" evidence="17">
    <location>
        <begin position="691"/>
        <end position="912"/>
    </location>
</feature>
<evidence type="ECO:0000256" key="5">
    <source>
        <dbReference type="ARBA" id="ARBA00022741"/>
    </source>
</evidence>
<evidence type="ECO:0000256" key="8">
    <source>
        <dbReference type="ARBA" id="ARBA00023054"/>
    </source>
</evidence>
<dbReference type="FunFam" id="1.10.8.1220:FF:000001">
    <property type="entry name" value="Dynein axonemal heavy chain 5"/>
    <property type="match status" value="1"/>
</dbReference>
<keyword evidence="5" id="KW-0547">Nucleotide-binding</keyword>
<dbReference type="GO" id="GO:0005524">
    <property type="term" value="F:ATP binding"/>
    <property type="evidence" value="ECO:0007669"/>
    <property type="project" value="UniProtKB-KW"/>
</dbReference>
<evidence type="ECO:0000313" key="20">
    <source>
        <dbReference type="EMBL" id="KAA0192904.1"/>
    </source>
</evidence>
<evidence type="ECO:0000256" key="7">
    <source>
        <dbReference type="ARBA" id="ARBA00023017"/>
    </source>
</evidence>
<dbReference type="FunFam" id="1.20.1270.280:FF:000009">
    <property type="entry name" value="Dynein, axonemal, heavy chain 6"/>
    <property type="match status" value="1"/>
</dbReference>
<dbReference type="InterPro" id="IPR035706">
    <property type="entry name" value="AAA_9"/>
</dbReference>
<dbReference type="InterPro" id="IPR024743">
    <property type="entry name" value="Dynein_HC_stalk"/>
</dbReference>
<dbReference type="Gene3D" id="1.20.920.20">
    <property type="match status" value="1"/>
</dbReference>
<dbReference type="InterPro" id="IPR043160">
    <property type="entry name" value="Dynein_C_barrel"/>
</dbReference>
<feature type="domain" description="Dynein heavy chain C-terminal" evidence="19">
    <location>
        <begin position="1473"/>
        <end position="1797"/>
    </location>
</feature>
<dbReference type="Pfam" id="PF18199">
    <property type="entry name" value="Dynein_C"/>
    <property type="match status" value="1"/>
</dbReference>
<dbReference type="InterPro" id="IPR042219">
    <property type="entry name" value="AAA_lid_11_sf"/>
</dbReference>
<dbReference type="Pfam" id="PF12777">
    <property type="entry name" value="MT"/>
    <property type="match status" value="1"/>
</dbReference>
<dbReference type="GO" id="GO:0005874">
    <property type="term" value="C:microtubule"/>
    <property type="evidence" value="ECO:0007669"/>
    <property type="project" value="UniProtKB-KW"/>
</dbReference>
<keyword evidence="21" id="KW-1185">Reference proteome</keyword>
<comment type="subcellular location">
    <subcellularLocation>
        <location evidence="1">Cytoplasm</location>
        <location evidence="1">Cytoskeleton</location>
        <location evidence="1">Cilium axoneme</location>
    </subcellularLocation>
</comment>
<dbReference type="Pfam" id="PF18198">
    <property type="entry name" value="AAA_lid_11"/>
    <property type="match status" value="1"/>
</dbReference>
<dbReference type="OrthoDB" id="10251809at2759"/>
<evidence type="ECO:0000256" key="3">
    <source>
        <dbReference type="ARBA" id="ARBA00022490"/>
    </source>
</evidence>
<dbReference type="Gene3D" id="1.10.8.1220">
    <property type="match status" value="1"/>
</dbReference>
<dbReference type="FunFam" id="3.40.50.300:FF:000362">
    <property type="entry name" value="Dynein, axonemal, heavy chain 6"/>
    <property type="match status" value="1"/>
</dbReference>
<evidence type="ECO:0000256" key="13">
    <source>
        <dbReference type="SAM" id="Coils"/>
    </source>
</evidence>
<evidence type="ECO:0000256" key="12">
    <source>
        <dbReference type="ARBA" id="ARBA00023273"/>
    </source>
</evidence>
<evidence type="ECO:0000256" key="6">
    <source>
        <dbReference type="ARBA" id="ARBA00022840"/>
    </source>
</evidence>
<dbReference type="GO" id="GO:0030286">
    <property type="term" value="C:dynein complex"/>
    <property type="evidence" value="ECO:0007669"/>
    <property type="project" value="UniProtKB-KW"/>
</dbReference>
<evidence type="ECO:0000259" key="17">
    <source>
        <dbReference type="Pfam" id="PF12781"/>
    </source>
</evidence>
<comment type="similarity">
    <text evidence="2">Belongs to the dynein heavy chain family.</text>
</comment>
<dbReference type="Gene3D" id="3.40.50.300">
    <property type="entry name" value="P-loop containing nucleotide triphosphate hydrolases"/>
    <property type="match status" value="3"/>
</dbReference>
<dbReference type="InterPro" id="IPR041228">
    <property type="entry name" value="Dynein_C"/>
</dbReference>
<dbReference type="FunFam" id="1.20.920.20:FF:000006">
    <property type="entry name" value="Dynein, axonemal, heavy chain 6"/>
    <property type="match status" value="1"/>
</dbReference>
<keyword evidence="4" id="KW-0493">Microtubule</keyword>
<dbReference type="Pfam" id="PF12781">
    <property type="entry name" value="AAA_9"/>
    <property type="match status" value="1"/>
</dbReference>
<proteinExistence type="inferred from homology"/>
<evidence type="ECO:0000259" key="14">
    <source>
        <dbReference type="Pfam" id="PF03028"/>
    </source>
</evidence>
<dbReference type="SUPFAM" id="SSF52540">
    <property type="entry name" value="P-loop containing nucleoside triphosphate hydrolases"/>
    <property type="match status" value="1"/>
</dbReference>
<dbReference type="PANTHER" id="PTHR22878:SF68">
    <property type="entry name" value="DYNEIN HEAVY CHAIN 6, AXONEMAL-LIKE"/>
    <property type="match status" value="1"/>
</dbReference>
<protein>
    <submittedName>
        <fullName evidence="20">Dynein heavy chain 6 axonemal</fullName>
    </submittedName>
</protein>
<evidence type="ECO:0000256" key="2">
    <source>
        <dbReference type="ARBA" id="ARBA00008887"/>
    </source>
</evidence>
<feature type="non-terminal residue" evidence="20">
    <location>
        <position position="1"/>
    </location>
</feature>
<keyword evidence="8 13" id="KW-0175">Coiled coil</keyword>
<dbReference type="Proteomes" id="UP000728185">
    <property type="component" value="Unassembled WGS sequence"/>
</dbReference>
<dbReference type="PANTHER" id="PTHR22878">
    <property type="entry name" value="DYNEIN HEAVY CHAIN 6, AXONEMAL-LIKE-RELATED"/>
    <property type="match status" value="1"/>
</dbReference>
<dbReference type="Pfam" id="PF03028">
    <property type="entry name" value="Dynein_heavy"/>
    <property type="match status" value="1"/>
</dbReference>
<evidence type="ECO:0000259" key="15">
    <source>
        <dbReference type="Pfam" id="PF12777"/>
    </source>
</evidence>
<feature type="domain" description="Dynein heavy chain region D6 P-loop" evidence="14">
    <location>
        <begin position="1182"/>
        <end position="1297"/>
    </location>
</feature>
<dbReference type="InterPro" id="IPR026983">
    <property type="entry name" value="DHC"/>
</dbReference>
<keyword evidence="10" id="KW-0505">Motor protein</keyword>
<organism evidence="20 21">
    <name type="scientific">Fasciolopsis buskii</name>
    <dbReference type="NCBI Taxonomy" id="27845"/>
    <lineage>
        <taxon>Eukaryota</taxon>
        <taxon>Metazoa</taxon>
        <taxon>Spiralia</taxon>
        <taxon>Lophotrochozoa</taxon>
        <taxon>Platyhelminthes</taxon>
        <taxon>Trematoda</taxon>
        <taxon>Digenea</taxon>
        <taxon>Plagiorchiida</taxon>
        <taxon>Echinostomata</taxon>
        <taxon>Echinostomatoidea</taxon>
        <taxon>Fasciolidae</taxon>
        <taxon>Fasciolopsis</taxon>
    </lineage>
</organism>
<evidence type="ECO:0000256" key="9">
    <source>
        <dbReference type="ARBA" id="ARBA00023069"/>
    </source>
</evidence>
<dbReference type="Gene3D" id="1.20.1270.280">
    <property type="match status" value="1"/>
</dbReference>
<accession>A0A8E0VK80</accession>
<evidence type="ECO:0000313" key="21">
    <source>
        <dbReference type="Proteomes" id="UP000728185"/>
    </source>
</evidence>
<dbReference type="InterPro" id="IPR027417">
    <property type="entry name" value="P-loop_NTPase"/>
</dbReference>